<proteinExistence type="predicted"/>
<evidence type="ECO:0000313" key="2">
    <source>
        <dbReference type="Proteomes" id="UP000180175"/>
    </source>
</evidence>
<dbReference type="Proteomes" id="UP000180175">
    <property type="component" value="Chromosome"/>
</dbReference>
<reference evidence="1 2" key="2">
    <citation type="journal article" date="2019" name="Int. J. Syst. Evol. Microbiol.">
        <title>Anaerobacillus isosaccharinicus sp. nov., an alkaliphilic bacterium which degrades isosaccharinic acid.</title>
        <authorList>
            <person name="Bassil N.M."/>
            <person name="Lloyd J.R."/>
        </authorList>
    </citation>
    <scope>NUCLEOTIDE SEQUENCE [LARGE SCALE GENOMIC DNA]</scope>
    <source>
        <strain evidence="1 2">NB2006</strain>
    </source>
</reference>
<accession>A0AC62A498</accession>
<reference evidence="1 2" key="1">
    <citation type="journal article" date="2017" name="Genome Announc.">
        <title>Draft Genome Sequences of Four Alkaliphilic Bacteria Belonging to the Anaerobacillus Genus.</title>
        <authorList>
            <person name="Bassil N.M."/>
            <person name="Lloyd J.R."/>
        </authorList>
    </citation>
    <scope>NUCLEOTIDE SEQUENCE [LARGE SCALE GENOMIC DNA]</scope>
    <source>
        <strain evidence="1 2">NB2006</strain>
    </source>
</reference>
<organism evidence="1 2">
    <name type="scientific">Anaerobacillus isosaccharinicus</name>
    <dbReference type="NCBI Taxonomy" id="1532552"/>
    <lineage>
        <taxon>Bacteria</taxon>
        <taxon>Bacillati</taxon>
        <taxon>Bacillota</taxon>
        <taxon>Bacilli</taxon>
        <taxon>Bacillales</taxon>
        <taxon>Bacillaceae</taxon>
        <taxon>Anaerobacillus</taxon>
    </lineage>
</organism>
<protein>
    <submittedName>
        <fullName evidence="1">Uncharacterized protein</fullName>
    </submittedName>
</protein>
<sequence length="71" mass="8347">MAKAIALGISEFILKNKDNDQIDLNKINYSYLTELEKDFIEVAKKKQAKGDTFPPKYFIYFEEIISKQIRK</sequence>
<dbReference type="EMBL" id="CP063356">
    <property type="protein sequence ID" value="XRP48394.1"/>
    <property type="molecule type" value="Genomic_DNA"/>
</dbReference>
<evidence type="ECO:0000313" key="1">
    <source>
        <dbReference type="EMBL" id="XRP48394.1"/>
    </source>
</evidence>
<name>A0AC62A498_9BACI</name>
<keyword evidence="2" id="KW-1185">Reference proteome</keyword>
<gene>
    <name evidence="1" type="ORF">AWH56_26425</name>
</gene>